<organism evidence="1">
    <name type="scientific">marine metagenome</name>
    <dbReference type="NCBI Taxonomy" id="408172"/>
    <lineage>
        <taxon>unclassified sequences</taxon>
        <taxon>metagenomes</taxon>
        <taxon>ecological metagenomes</taxon>
    </lineage>
</organism>
<gene>
    <name evidence="1" type="ORF">METZ01_LOCUS296383</name>
</gene>
<dbReference type="EMBL" id="UINC01091060">
    <property type="protein sequence ID" value="SVC43529.1"/>
    <property type="molecule type" value="Genomic_DNA"/>
</dbReference>
<feature type="non-terminal residue" evidence="1">
    <location>
        <position position="73"/>
    </location>
</feature>
<accession>A0A382M3Q3</accession>
<dbReference type="AlphaFoldDB" id="A0A382M3Q3"/>
<evidence type="ECO:0000313" key="1">
    <source>
        <dbReference type="EMBL" id="SVC43529.1"/>
    </source>
</evidence>
<reference evidence="1" key="1">
    <citation type="submission" date="2018-05" db="EMBL/GenBank/DDBJ databases">
        <authorList>
            <person name="Lanie J.A."/>
            <person name="Ng W.-L."/>
            <person name="Kazmierczak K.M."/>
            <person name="Andrzejewski T.M."/>
            <person name="Davidsen T.M."/>
            <person name="Wayne K.J."/>
            <person name="Tettelin H."/>
            <person name="Glass J.I."/>
            <person name="Rusch D."/>
            <person name="Podicherti R."/>
            <person name="Tsui H.-C.T."/>
            <person name="Winkler M.E."/>
        </authorList>
    </citation>
    <scope>NUCLEOTIDE SEQUENCE</scope>
</reference>
<name>A0A382M3Q3_9ZZZZ</name>
<sequence>MNSFAAAGHRPVSTSSNYKFSTAFGAEVPLTCFVGQLASPCLLFCKHYIFRYMHGQLWNHGATVMSASATSTY</sequence>
<proteinExistence type="predicted"/>
<protein>
    <submittedName>
        <fullName evidence="1">Uncharacterized protein</fullName>
    </submittedName>
</protein>